<dbReference type="GO" id="GO:0003676">
    <property type="term" value="F:nucleic acid binding"/>
    <property type="evidence" value="ECO:0007669"/>
    <property type="project" value="InterPro"/>
</dbReference>
<keyword evidence="16" id="KW-0862">Zinc</keyword>
<evidence type="ECO:0000256" key="2">
    <source>
        <dbReference type="ARBA" id="ARBA00022612"/>
    </source>
</evidence>
<dbReference type="InterPro" id="IPR039537">
    <property type="entry name" value="Retrotran_Ty1/copia-like"/>
</dbReference>
<evidence type="ECO:0000256" key="10">
    <source>
        <dbReference type="ARBA" id="ARBA00022842"/>
    </source>
</evidence>
<evidence type="ECO:0000256" key="14">
    <source>
        <dbReference type="ARBA" id="ARBA00023113"/>
    </source>
</evidence>
<dbReference type="SUPFAM" id="SSF53098">
    <property type="entry name" value="Ribonuclease H-like"/>
    <property type="match status" value="1"/>
</dbReference>
<evidence type="ECO:0000256" key="15">
    <source>
        <dbReference type="ARBA" id="ARBA00023172"/>
    </source>
</evidence>
<dbReference type="PANTHER" id="PTHR42648:SF11">
    <property type="entry name" value="TRANSPOSON TY4-P GAG-POL POLYPROTEIN"/>
    <property type="match status" value="1"/>
</dbReference>
<feature type="region of interest" description="Disordered" evidence="17">
    <location>
        <begin position="172"/>
        <end position="236"/>
    </location>
</feature>
<keyword evidence="7" id="KW-0255">Endonuclease</keyword>
<dbReference type="InterPro" id="IPR001584">
    <property type="entry name" value="Integrase_cat-core"/>
</dbReference>
<dbReference type="PROSITE" id="PS50994">
    <property type="entry name" value="INTEGRASE"/>
    <property type="match status" value="1"/>
</dbReference>
<keyword evidence="9" id="KW-0067">ATP-binding</keyword>
<feature type="compositionally biased region" description="Basic and acidic residues" evidence="17">
    <location>
        <begin position="261"/>
        <end position="276"/>
    </location>
</feature>
<keyword evidence="13" id="KW-0808">Transferase</keyword>
<evidence type="ECO:0000256" key="9">
    <source>
        <dbReference type="ARBA" id="ARBA00022840"/>
    </source>
</evidence>
<dbReference type="GO" id="GO:0006508">
    <property type="term" value="P:proteolysis"/>
    <property type="evidence" value="ECO:0007669"/>
    <property type="project" value="UniProtKB-KW"/>
</dbReference>
<keyword evidence="2" id="KW-1188">Viral release from host cell</keyword>
<evidence type="ECO:0000259" key="19">
    <source>
        <dbReference type="PROSITE" id="PS50994"/>
    </source>
</evidence>
<dbReference type="AlphaFoldDB" id="A0A6G0RIV8"/>
<keyword evidence="4" id="KW-0540">Nuclease</keyword>
<dbReference type="InterPro" id="IPR012337">
    <property type="entry name" value="RNaseH-like_sf"/>
</dbReference>
<dbReference type="PROSITE" id="PS50158">
    <property type="entry name" value="ZF_CCHC"/>
    <property type="match status" value="1"/>
</dbReference>
<dbReference type="InterPro" id="IPR025724">
    <property type="entry name" value="GAG-pre-integrase_dom"/>
</dbReference>
<dbReference type="GO" id="GO:0008270">
    <property type="term" value="F:zinc ion binding"/>
    <property type="evidence" value="ECO:0007669"/>
    <property type="project" value="UniProtKB-KW"/>
</dbReference>
<reference evidence="20 21" key="1">
    <citation type="submission" date="2018-09" db="EMBL/GenBank/DDBJ databases">
        <title>Genomic investigation of the strawberry pathogen Phytophthora fragariae indicates pathogenicity is determined by transcriptional variation in three key races.</title>
        <authorList>
            <person name="Adams T.M."/>
            <person name="Armitage A.D."/>
            <person name="Sobczyk M.K."/>
            <person name="Bates H.J."/>
            <person name="Dunwell J.M."/>
            <person name="Nellist C.F."/>
            <person name="Harrison R.J."/>
        </authorList>
    </citation>
    <scope>NUCLEOTIDE SEQUENCE [LARGE SCALE GENOMIC DNA]</scope>
    <source>
        <strain evidence="20 21">NOV-77</strain>
    </source>
</reference>
<dbReference type="Gene3D" id="4.10.60.10">
    <property type="entry name" value="Zinc finger, CCHC-type"/>
    <property type="match status" value="1"/>
</dbReference>
<evidence type="ECO:0000256" key="6">
    <source>
        <dbReference type="ARBA" id="ARBA00022741"/>
    </source>
</evidence>
<feature type="domain" description="CCHC-type" evidence="18">
    <location>
        <begin position="244"/>
        <end position="259"/>
    </location>
</feature>
<dbReference type="GO" id="GO:0015074">
    <property type="term" value="P:DNA integration"/>
    <property type="evidence" value="ECO:0007669"/>
    <property type="project" value="UniProtKB-KW"/>
</dbReference>
<proteinExistence type="predicted"/>
<name>A0A6G0RIV8_9STRA</name>
<dbReference type="SMART" id="SM00343">
    <property type="entry name" value="ZnF_C2HC"/>
    <property type="match status" value="1"/>
</dbReference>
<evidence type="ECO:0000256" key="11">
    <source>
        <dbReference type="ARBA" id="ARBA00022908"/>
    </source>
</evidence>
<keyword evidence="8" id="KW-0378">Hydrolase</keyword>
<evidence type="ECO:0000256" key="3">
    <source>
        <dbReference type="ARBA" id="ARBA00022670"/>
    </source>
</evidence>
<keyword evidence="12" id="KW-0695">RNA-directed DNA polymerase</keyword>
<evidence type="ECO:0000256" key="16">
    <source>
        <dbReference type="PROSITE-ProRule" id="PRU00047"/>
    </source>
</evidence>
<organism evidence="20 21">
    <name type="scientific">Phytophthora fragariae</name>
    <dbReference type="NCBI Taxonomy" id="53985"/>
    <lineage>
        <taxon>Eukaryota</taxon>
        <taxon>Sar</taxon>
        <taxon>Stramenopiles</taxon>
        <taxon>Oomycota</taxon>
        <taxon>Peronosporomycetes</taxon>
        <taxon>Peronosporales</taxon>
        <taxon>Peronosporaceae</taxon>
        <taxon>Phytophthora</taxon>
    </lineage>
</organism>
<dbReference type="GO" id="GO:0005524">
    <property type="term" value="F:ATP binding"/>
    <property type="evidence" value="ECO:0007669"/>
    <property type="project" value="UniProtKB-KW"/>
</dbReference>
<comment type="function">
    <text evidence="1">The aspartyl protease (PR) mediates the proteolytic cleavages of the Gag and Gag-Pol polyproteins after assembly of the VLP.</text>
</comment>
<keyword evidence="10" id="KW-0460">Magnesium</keyword>
<evidence type="ECO:0008006" key="22">
    <source>
        <dbReference type="Google" id="ProtNLM"/>
    </source>
</evidence>
<dbReference type="GO" id="GO:0003964">
    <property type="term" value="F:RNA-directed DNA polymerase activity"/>
    <property type="evidence" value="ECO:0007669"/>
    <property type="project" value="UniProtKB-KW"/>
</dbReference>
<dbReference type="PANTHER" id="PTHR42648">
    <property type="entry name" value="TRANSPOSASE, PUTATIVE-RELATED"/>
    <property type="match status" value="1"/>
</dbReference>
<dbReference type="GO" id="GO:0003887">
    <property type="term" value="F:DNA-directed DNA polymerase activity"/>
    <property type="evidence" value="ECO:0007669"/>
    <property type="project" value="UniProtKB-KW"/>
</dbReference>
<keyword evidence="15" id="KW-0233">DNA recombination</keyword>
<feature type="domain" description="Integrase catalytic" evidence="19">
    <location>
        <begin position="511"/>
        <end position="675"/>
    </location>
</feature>
<evidence type="ECO:0000256" key="5">
    <source>
        <dbReference type="ARBA" id="ARBA00022723"/>
    </source>
</evidence>
<accession>A0A6G0RIV8</accession>
<evidence type="ECO:0000256" key="17">
    <source>
        <dbReference type="SAM" id="MobiDB-lite"/>
    </source>
</evidence>
<evidence type="ECO:0000313" key="20">
    <source>
        <dbReference type="EMBL" id="KAE9334692.1"/>
    </source>
</evidence>
<evidence type="ECO:0000256" key="1">
    <source>
        <dbReference type="ARBA" id="ARBA00002180"/>
    </source>
</evidence>
<evidence type="ECO:0000256" key="7">
    <source>
        <dbReference type="ARBA" id="ARBA00022759"/>
    </source>
</evidence>
<evidence type="ECO:0000313" key="21">
    <source>
        <dbReference type="Proteomes" id="UP000486351"/>
    </source>
</evidence>
<comment type="caution">
    <text evidence="20">The sequence shown here is derived from an EMBL/GenBank/DDBJ whole genome shotgun (WGS) entry which is preliminary data.</text>
</comment>
<dbReference type="EMBL" id="QXFY01000835">
    <property type="protein sequence ID" value="KAE9334692.1"/>
    <property type="molecule type" value="Genomic_DNA"/>
</dbReference>
<keyword evidence="13" id="KW-0239">DNA-directed DNA polymerase</keyword>
<sequence length="740" mass="83751">MRRIDDVSGRFGALGVLKDDAAVRATASDAQFGRVNNLARGAILRGVPKADAELICHEQSAQDNILVWKAFVDKQTKREYANYIFARQRLVVNPFTPDRSMDDWLRDMQLFRQELVHYKRGVSDEEFAEIILRNVVQTHRDVVRQFSRHYDPGYKTATPSAAQVMNALRAESELDARSEDPQSNNISSAQAGKKQGKQQGQQPGKAKMRSRGIFKAKGNQVRNNGGTGGTHGEKKNLKEDTRGCWNCHETGHIQAKCPRPKRNDDKTESQLPERKRWQSKGNSGASGGRNGGNQRTIDMISRDDSDLETVAMQNSIITKLEWVLDSASDRHVCLHEDLLSNVRQDDGPLVFDWEGKPSRNRGVVGEVEIRVKNENQPDAATSLCLLNVLHTPSGTNNLLSLDKLEQAGWEFVKPGNHTCAWLRKGGQLLKLVKTRGRYRLQSLTRQNDQALVRWHARLGHLNFGALQELSRNETVKGMDLVGSSCVPSDRCWTCEQSRMKQMSYKKVRTARSKRPYQKLMSDMCYVNELTYDGFKHFQVVQDEAMRYVWGFLLKRKDQSDDAVIKHIAWLLAQGHRIEVIGSDKGRELLNNNLKTFLRAHGIEWTLTNAYSPEENGLVKHMNGVVMSRVRSLLTLVDMPILLWGEAFIFALEVLNISPSSALAGETPYTRHFGERPELSNLRTWGCLAFAFTQKELRKSKSENPGKPCIFLVYAKNSICWACVRAIFKSSGRWSLQITGQ</sequence>
<dbReference type="GO" id="GO:0006310">
    <property type="term" value="P:DNA recombination"/>
    <property type="evidence" value="ECO:0007669"/>
    <property type="project" value="UniProtKB-KW"/>
</dbReference>
<keyword evidence="14" id="KW-0917">Virion maturation</keyword>
<dbReference type="GO" id="GO:0008233">
    <property type="term" value="F:peptidase activity"/>
    <property type="evidence" value="ECO:0007669"/>
    <property type="project" value="UniProtKB-KW"/>
</dbReference>
<dbReference type="InterPro" id="IPR036875">
    <property type="entry name" value="Znf_CCHC_sf"/>
</dbReference>
<keyword evidence="16" id="KW-0863">Zinc-finger</keyword>
<feature type="compositionally biased region" description="Low complexity" evidence="17">
    <location>
        <begin position="189"/>
        <end position="205"/>
    </location>
</feature>
<evidence type="ECO:0000256" key="13">
    <source>
        <dbReference type="ARBA" id="ARBA00022932"/>
    </source>
</evidence>
<dbReference type="Pfam" id="PF13976">
    <property type="entry name" value="gag_pre-integrs"/>
    <property type="match status" value="1"/>
</dbReference>
<dbReference type="Proteomes" id="UP000486351">
    <property type="component" value="Unassembled WGS sequence"/>
</dbReference>
<evidence type="ECO:0000256" key="4">
    <source>
        <dbReference type="ARBA" id="ARBA00022722"/>
    </source>
</evidence>
<dbReference type="InterPro" id="IPR001878">
    <property type="entry name" value="Znf_CCHC"/>
</dbReference>
<dbReference type="Gene3D" id="3.30.420.10">
    <property type="entry name" value="Ribonuclease H-like superfamily/Ribonuclease H"/>
    <property type="match status" value="1"/>
</dbReference>
<keyword evidence="11" id="KW-0229">DNA integration</keyword>
<dbReference type="GO" id="GO:0004519">
    <property type="term" value="F:endonuclease activity"/>
    <property type="evidence" value="ECO:0007669"/>
    <property type="project" value="UniProtKB-KW"/>
</dbReference>
<keyword evidence="3" id="KW-0645">Protease</keyword>
<keyword evidence="13" id="KW-0548">Nucleotidyltransferase</keyword>
<dbReference type="SUPFAM" id="SSF57756">
    <property type="entry name" value="Retrovirus zinc finger-like domains"/>
    <property type="match status" value="1"/>
</dbReference>
<evidence type="ECO:0000256" key="8">
    <source>
        <dbReference type="ARBA" id="ARBA00022801"/>
    </source>
</evidence>
<protein>
    <recommendedName>
        <fullName evidence="22">CCHC-type domain-containing protein</fullName>
    </recommendedName>
</protein>
<dbReference type="InterPro" id="IPR054722">
    <property type="entry name" value="PolX-like_BBD"/>
</dbReference>
<feature type="region of interest" description="Disordered" evidence="17">
    <location>
        <begin position="254"/>
        <end position="297"/>
    </location>
</feature>
<evidence type="ECO:0000256" key="12">
    <source>
        <dbReference type="ARBA" id="ARBA00022918"/>
    </source>
</evidence>
<evidence type="ECO:0000259" key="18">
    <source>
        <dbReference type="PROSITE" id="PS50158"/>
    </source>
</evidence>
<keyword evidence="6" id="KW-0547">Nucleotide-binding</keyword>
<gene>
    <name evidence="20" type="ORF">PF008_g13838</name>
</gene>
<dbReference type="InterPro" id="IPR036397">
    <property type="entry name" value="RNaseH_sf"/>
</dbReference>
<keyword evidence="5" id="KW-0479">Metal-binding</keyword>
<dbReference type="Pfam" id="PF22936">
    <property type="entry name" value="Pol_BBD"/>
    <property type="match status" value="1"/>
</dbReference>
<dbReference type="Pfam" id="PF00665">
    <property type="entry name" value="rve"/>
    <property type="match status" value="1"/>
</dbReference>